<keyword evidence="3 6" id="KW-0808">Transferase</keyword>
<keyword evidence="2 6" id="KW-0489">Methyltransferase</keyword>
<dbReference type="Pfam" id="PF05175">
    <property type="entry name" value="MTS"/>
    <property type="match status" value="1"/>
</dbReference>
<dbReference type="GO" id="GO:0035657">
    <property type="term" value="C:eRF1 methyltransferase complex"/>
    <property type="evidence" value="ECO:0007669"/>
    <property type="project" value="TreeGrafter"/>
</dbReference>
<proteinExistence type="inferred from homology"/>
<comment type="similarity">
    <text evidence="1">Belongs to the eukaryotic/archaeal PrmC-related family.</text>
</comment>
<sequence length="188" mass="20780">LKAAPMPKYDFTTEQQRNVYLPDEDTFLLMDAVFNFCEIKPSSVLEIGSGSGVVISFIALNFKPNIYMAVDINEKAVQMTNQTLMQNGLQQNCVQLDLFPDNEKFDLIVFNPPYCVGSADSLGIIDKALSGGLNGRSQIDRFILQLQNHLSDNGEAFLVAIAANDIIDILQLVNKCGLNGQTVCEKRL</sequence>
<dbReference type="InterPro" id="IPR004557">
    <property type="entry name" value="PrmC-related"/>
</dbReference>
<dbReference type="InterPro" id="IPR052190">
    <property type="entry name" value="Euk-Arch_PrmC-MTase"/>
</dbReference>
<evidence type="ECO:0000256" key="2">
    <source>
        <dbReference type="ARBA" id="ARBA00022603"/>
    </source>
</evidence>
<evidence type="ECO:0000256" key="1">
    <source>
        <dbReference type="ARBA" id="ARBA00006149"/>
    </source>
</evidence>
<dbReference type="CDD" id="cd02440">
    <property type="entry name" value="AdoMet_MTases"/>
    <property type="match status" value="1"/>
</dbReference>
<evidence type="ECO:0000256" key="4">
    <source>
        <dbReference type="ARBA" id="ARBA00022691"/>
    </source>
</evidence>
<dbReference type="InterPro" id="IPR007848">
    <property type="entry name" value="Small_mtfrase_dom"/>
</dbReference>
<evidence type="ECO:0000313" key="6">
    <source>
        <dbReference type="EMBL" id="JAP95476.1"/>
    </source>
</evidence>
<organism evidence="6">
    <name type="scientific">Trepomonas sp. PC1</name>
    <dbReference type="NCBI Taxonomy" id="1076344"/>
    <lineage>
        <taxon>Eukaryota</taxon>
        <taxon>Metamonada</taxon>
        <taxon>Diplomonadida</taxon>
        <taxon>Hexamitidae</taxon>
        <taxon>Hexamitinae</taxon>
        <taxon>Trepomonas</taxon>
    </lineage>
</organism>
<dbReference type="GO" id="GO:0032259">
    <property type="term" value="P:methylation"/>
    <property type="evidence" value="ECO:0007669"/>
    <property type="project" value="UniProtKB-KW"/>
</dbReference>
<gene>
    <name evidence="6" type="ORF">TPC1_11522</name>
</gene>
<dbReference type="GO" id="GO:0008276">
    <property type="term" value="F:protein methyltransferase activity"/>
    <property type="evidence" value="ECO:0007669"/>
    <property type="project" value="TreeGrafter"/>
</dbReference>
<dbReference type="EMBL" id="GDID01001130">
    <property type="protein sequence ID" value="JAP95476.1"/>
    <property type="molecule type" value="Transcribed_RNA"/>
</dbReference>
<dbReference type="AlphaFoldDB" id="A0A146KJ48"/>
<feature type="non-terminal residue" evidence="6">
    <location>
        <position position="188"/>
    </location>
</feature>
<dbReference type="PROSITE" id="PS00092">
    <property type="entry name" value="N6_MTASE"/>
    <property type="match status" value="1"/>
</dbReference>
<name>A0A146KJ48_9EUKA</name>
<evidence type="ECO:0000259" key="5">
    <source>
        <dbReference type="Pfam" id="PF05175"/>
    </source>
</evidence>
<dbReference type="PANTHER" id="PTHR45875">
    <property type="entry name" value="METHYLTRANSFERASE N6AMT1"/>
    <property type="match status" value="1"/>
</dbReference>
<reference evidence="6" key="1">
    <citation type="submission" date="2015-07" db="EMBL/GenBank/DDBJ databases">
        <title>Adaptation to a free-living lifestyle via gene acquisitions in the diplomonad Trepomonas sp. PC1.</title>
        <authorList>
            <person name="Xu F."/>
            <person name="Jerlstrom-Hultqvist J."/>
            <person name="Kolisko M."/>
            <person name="Simpson A.G.B."/>
            <person name="Roger A.J."/>
            <person name="Svard S.G."/>
            <person name="Andersson J.O."/>
        </authorList>
    </citation>
    <scope>NUCLEOTIDE SEQUENCE</scope>
    <source>
        <strain evidence="6">PC1</strain>
    </source>
</reference>
<dbReference type="NCBIfam" id="TIGR00537">
    <property type="entry name" value="hemK_rel_arch"/>
    <property type="match status" value="1"/>
</dbReference>
<dbReference type="Gene3D" id="3.40.50.150">
    <property type="entry name" value="Vaccinia Virus protein VP39"/>
    <property type="match status" value="1"/>
</dbReference>
<dbReference type="PANTHER" id="PTHR45875:SF1">
    <property type="entry name" value="METHYLTRANSFERASE N6AMT1"/>
    <property type="match status" value="1"/>
</dbReference>
<dbReference type="InterPro" id="IPR029063">
    <property type="entry name" value="SAM-dependent_MTases_sf"/>
</dbReference>
<protein>
    <submittedName>
        <fullName evidence="6">DNA methyltransferase</fullName>
    </submittedName>
</protein>
<dbReference type="GO" id="GO:0008757">
    <property type="term" value="F:S-adenosylmethionine-dependent methyltransferase activity"/>
    <property type="evidence" value="ECO:0007669"/>
    <property type="project" value="TreeGrafter"/>
</dbReference>
<dbReference type="InterPro" id="IPR002052">
    <property type="entry name" value="DNA_methylase_N6_adenine_CS"/>
</dbReference>
<accession>A0A146KJ48</accession>
<dbReference type="SUPFAM" id="SSF53335">
    <property type="entry name" value="S-adenosyl-L-methionine-dependent methyltransferases"/>
    <property type="match status" value="1"/>
</dbReference>
<feature type="domain" description="Methyltransferase small" evidence="5">
    <location>
        <begin position="40"/>
        <end position="163"/>
    </location>
</feature>
<evidence type="ECO:0000256" key="3">
    <source>
        <dbReference type="ARBA" id="ARBA00022679"/>
    </source>
</evidence>
<keyword evidence="4" id="KW-0949">S-adenosyl-L-methionine</keyword>
<dbReference type="GO" id="GO:0003676">
    <property type="term" value="F:nucleic acid binding"/>
    <property type="evidence" value="ECO:0007669"/>
    <property type="project" value="InterPro"/>
</dbReference>
<feature type="non-terminal residue" evidence="6">
    <location>
        <position position="1"/>
    </location>
</feature>